<accession>A0A6J0U682</accession>
<dbReference type="PROSITE" id="PS51897">
    <property type="entry name" value="ANNEXIN_2"/>
    <property type="match status" value="4"/>
</dbReference>
<organism evidence="4 5">
    <name type="scientific">Pogona vitticeps</name>
    <name type="common">central bearded dragon</name>
    <dbReference type="NCBI Taxonomy" id="103695"/>
    <lineage>
        <taxon>Eukaryota</taxon>
        <taxon>Metazoa</taxon>
        <taxon>Chordata</taxon>
        <taxon>Craniata</taxon>
        <taxon>Vertebrata</taxon>
        <taxon>Euteleostomi</taxon>
        <taxon>Lepidosauria</taxon>
        <taxon>Squamata</taxon>
        <taxon>Bifurcata</taxon>
        <taxon>Unidentata</taxon>
        <taxon>Episquamata</taxon>
        <taxon>Toxicofera</taxon>
        <taxon>Iguania</taxon>
        <taxon>Acrodonta</taxon>
        <taxon>Agamidae</taxon>
        <taxon>Amphibolurinae</taxon>
        <taxon>Pogona</taxon>
    </lineage>
</organism>
<proteinExistence type="inferred from homology"/>
<dbReference type="InterPro" id="IPR001464">
    <property type="entry name" value="Annexin"/>
</dbReference>
<evidence type="ECO:0000256" key="3">
    <source>
        <dbReference type="ARBA" id="ARBA00023216"/>
    </source>
</evidence>
<dbReference type="PANTHER" id="PTHR10502:SF122">
    <property type="entry name" value="ANNEXIN A9"/>
    <property type="match status" value="1"/>
</dbReference>
<evidence type="ECO:0000256" key="2">
    <source>
        <dbReference type="ARBA" id="ARBA00022737"/>
    </source>
</evidence>
<name>A0A6J0U682_9SAUR</name>
<evidence type="ECO:0000313" key="5">
    <source>
        <dbReference type="RefSeq" id="XP_020653794.2"/>
    </source>
</evidence>
<dbReference type="PRINTS" id="PR01812">
    <property type="entry name" value="ANNEXINXXXI"/>
</dbReference>
<dbReference type="SMART" id="SM00335">
    <property type="entry name" value="ANX"/>
    <property type="match status" value="4"/>
</dbReference>
<gene>
    <name evidence="5" type="primary">ANXA9</name>
</gene>
<dbReference type="InterPro" id="IPR037104">
    <property type="entry name" value="Annexin_sf"/>
</dbReference>
<keyword evidence="2" id="KW-0677">Repeat</keyword>
<evidence type="ECO:0000256" key="1">
    <source>
        <dbReference type="ARBA" id="ARBA00007831"/>
    </source>
</evidence>
<dbReference type="SUPFAM" id="SSF47874">
    <property type="entry name" value="Annexin"/>
    <property type="match status" value="1"/>
</dbReference>
<dbReference type="RefSeq" id="XP_020653794.2">
    <property type="nucleotide sequence ID" value="XM_020798135.2"/>
</dbReference>
<protein>
    <submittedName>
        <fullName evidence="5">Annexin A9 isoform X2</fullName>
    </submittedName>
</protein>
<dbReference type="Pfam" id="PF00191">
    <property type="entry name" value="Annexin"/>
    <property type="match status" value="4"/>
</dbReference>
<dbReference type="InterPro" id="IPR009116">
    <property type="entry name" value="ANX9"/>
</dbReference>
<reference evidence="5" key="1">
    <citation type="submission" date="2025-08" db="UniProtKB">
        <authorList>
            <consortium name="RefSeq"/>
        </authorList>
    </citation>
    <scope>IDENTIFICATION</scope>
</reference>
<dbReference type="GeneID" id="110081441"/>
<dbReference type="InterPro" id="IPR018502">
    <property type="entry name" value="Annexin_repeat"/>
</dbReference>
<evidence type="ECO:0000313" key="4">
    <source>
        <dbReference type="Proteomes" id="UP001652642"/>
    </source>
</evidence>
<keyword evidence="4" id="KW-1185">Reference proteome</keyword>
<sequence>MSVANGPERRPLTDEILRQLPLAEKTALWGTLGTIRPHLSFNVERDVQALLESVSGEAVDYRTIIALLTDRSNDQRQQIAEAFLAFTKQDLKKTLQAAVSGHLEGIIVGLLRPAAQYDADEIKTALKGPETDTLTEILSTRTKQELREILDFYEHDFKSDLEKDIASETTGHVKDLLVAFIKANREKYTGVIDYVLIKQDTKALVDDGRDGGAGQPTGREWIRILTQRSPEHLNRVFSEYRKTTGFPIEEAVGKYFQGDLQKMVLTLVALLQNTPLYFATKLYNAIKGPETSPRSVAHILISRRETDLLSIRTEFKKRYGTSLYSFISTETKGHYQAALLGLCRAEDL</sequence>
<dbReference type="PANTHER" id="PTHR10502">
    <property type="entry name" value="ANNEXIN"/>
    <property type="match status" value="1"/>
</dbReference>
<comment type="similarity">
    <text evidence="1">Belongs to the annexin family.</text>
</comment>
<dbReference type="PRINTS" id="PR00196">
    <property type="entry name" value="ANNEXIN"/>
</dbReference>
<dbReference type="Proteomes" id="UP001652642">
    <property type="component" value="Chromosome 15"/>
</dbReference>
<keyword evidence="3" id="KW-0041">Annexin</keyword>
<dbReference type="OrthoDB" id="37886at2759"/>
<dbReference type="Gene3D" id="1.10.220.10">
    <property type="entry name" value="Annexin"/>
    <property type="match status" value="4"/>
</dbReference>